<dbReference type="GO" id="GO:0009274">
    <property type="term" value="C:peptidoglycan-based cell wall"/>
    <property type="evidence" value="ECO:0007669"/>
    <property type="project" value="InterPro"/>
</dbReference>
<dbReference type="Gene3D" id="1.10.3810.10">
    <property type="entry name" value="Biosynthetic peptidoglycan transglycosylase-like"/>
    <property type="match status" value="1"/>
</dbReference>
<keyword evidence="5 11" id="KW-0812">Transmembrane</keyword>
<evidence type="ECO:0000256" key="4">
    <source>
        <dbReference type="ARBA" id="ARBA00022679"/>
    </source>
</evidence>
<sequence length="251" mass="29621">MFIPRKGVDTYLRYSKQKPKRSFLNKLKRPALYLALFFITSSLLSVVLLRHLPVPVSVFMLYRHAEYFQQHRSFKTIDYRWVKNEQISRYAFSAVIASEDQRFFSHHGFDFDEMQNAIDKYLKGGKLRGASTISQQVAKNLFLTPSKSIWRKGLEFWFTGLIEMFWHKDRILEVYLNIAEFGDRLFGIESASQRYFGIHASQLSASQAAQLAATLPNPHLYKADRPTPHLLKRKAWIMKQMKNLNYRHRQH</sequence>
<proteinExistence type="inferred from homology"/>
<dbReference type="GO" id="GO:0008955">
    <property type="term" value="F:peptidoglycan glycosyltransferase activity"/>
    <property type="evidence" value="ECO:0007669"/>
    <property type="project" value="UniProtKB-UniRule"/>
</dbReference>
<keyword evidence="1 11" id="KW-1003">Cell membrane</keyword>
<keyword evidence="7 11" id="KW-0573">Peptidoglycan synthesis</keyword>
<keyword evidence="14" id="KW-1185">Reference proteome</keyword>
<dbReference type="HAMAP" id="MF_00766">
    <property type="entry name" value="PGT_MtgA"/>
    <property type="match status" value="1"/>
</dbReference>
<dbReference type="GO" id="GO:0016763">
    <property type="term" value="F:pentosyltransferase activity"/>
    <property type="evidence" value="ECO:0007669"/>
    <property type="project" value="InterPro"/>
</dbReference>
<comment type="catalytic activity">
    <reaction evidence="11">
        <text>[GlcNAc-(1-&gt;4)-Mur2Ac(oyl-L-Ala-gamma-D-Glu-L-Lys-D-Ala-D-Ala)](n)-di-trans,octa-cis-undecaprenyl diphosphate + beta-D-GlcNAc-(1-&gt;4)-Mur2Ac(oyl-L-Ala-gamma-D-Glu-L-Lys-D-Ala-D-Ala)-di-trans,octa-cis-undecaprenyl diphosphate = [GlcNAc-(1-&gt;4)-Mur2Ac(oyl-L-Ala-gamma-D-Glu-L-Lys-D-Ala-D-Ala)](n+1)-di-trans,octa-cis-undecaprenyl diphosphate + di-trans,octa-cis-undecaprenyl diphosphate + H(+)</text>
        <dbReference type="Rhea" id="RHEA:23708"/>
        <dbReference type="Rhea" id="RHEA-COMP:9602"/>
        <dbReference type="Rhea" id="RHEA-COMP:9603"/>
        <dbReference type="ChEBI" id="CHEBI:15378"/>
        <dbReference type="ChEBI" id="CHEBI:58405"/>
        <dbReference type="ChEBI" id="CHEBI:60033"/>
        <dbReference type="ChEBI" id="CHEBI:78435"/>
        <dbReference type="EC" id="2.4.99.28"/>
    </reaction>
</comment>
<dbReference type="GO" id="GO:0005886">
    <property type="term" value="C:plasma membrane"/>
    <property type="evidence" value="ECO:0007669"/>
    <property type="project" value="UniProtKB-SubCell"/>
</dbReference>
<keyword evidence="2 11" id="KW-0997">Cell inner membrane</keyword>
<organism evidence="13 14">
    <name type="scientific">Methylotuvimicrobium buryatense</name>
    <name type="common">Methylomicrobium buryatense</name>
    <dbReference type="NCBI Taxonomy" id="95641"/>
    <lineage>
        <taxon>Bacteria</taxon>
        <taxon>Pseudomonadati</taxon>
        <taxon>Pseudomonadota</taxon>
        <taxon>Gammaproteobacteria</taxon>
        <taxon>Methylococcales</taxon>
        <taxon>Methylococcaceae</taxon>
        <taxon>Methylotuvimicrobium</taxon>
    </lineage>
</organism>
<keyword evidence="6 11" id="KW-0133">Cell shape</keyword>
<name>A0A4P9UNU1_METBY</name>
<protein>
    <recommendedName>
        <fullName evidence="11">Biosynthetic peptidoglycan transglycosylase</fullName>
        <ecNumber evidence="11">2.4.99.28</ecNumber>
    </recommendedName>
    <alternativeName>
        <fullName evidence="11">Glycan polymerase</fullName>
    </alternativeName>
    <alternativeName>
        <fullName evidence="11">Peptidoglycan glycosyltransferase MtgA</fullName>
        <shortName evidence="11">PGT</shortName>
    </alternativeName>
</protein>
<evidence type="ECO:0000256" key="1">
    <source>
        <dbReference type="ARBA" id="ARBA00022475"/>
    </source>
</evidence>
<dbReference type="EC" id="2.4.99.28" evidence="11"/>
<comment type="pathway">
    <text evidence="11">Cell wall biogenesis; peptidoglycan biosynthesis.</text>
</comment>
<comment type="subcellular location">
    <subcellularLocation>
        <location evidence="11">Cell inner membrane</location>
        <topology evidence="11">Single-pass membrane protein</topology>
    </subcellularLocation>
</comment>
<evidence type="ECO:0000313" key="14">
    <source>
        <dbReference type="Proteomes" id="UP000305881"/>
    </source>
</evidence>
<reference evidence="14" key="1">
    <citation type="journal article" date="2019" name="J. Bacteriol.">
        <title>A Mutagenic Screen Identifies a TonB-Dependent Receptor Required for the Lanthanide Metal Switch in the Type I Methanotroph 'Methylotuvimicrobium buryatense' 5GB1C.</title>
        <authorList>
            <person name="Groom J.D."/>
            <person name="Ford S.M."/>
            <person name="Pesesky M.W."/>
            <person name="Lidstrom M.E."/>
        </authorList>
    </citation>
    <scope>NUCLEOTIDE SEQUENCE [LARGE SCALE GENOMIC DNA]</scope>
    <source>
        <strain evidence="14">5GB1C</strain>
    </source>
</reference>
<evidence type="ECO:0000259" key="12">
    <source>
        <dbReference type="Pfam" id="PF00912"/>
    </source>
</evidence>
<dbReference type="SUPFAM" id="SSF53955">
    <property type="entry name" value="Lysozyme-like"/>
    <property type="match status" value="1"/>
</dbReference>
<dbReference type="InterPro" id="IPR036950">
    <property type="entry name" value="PBP_transglycosylase"/>
</dbReference>
<evidence type="ECO:0000313" key="13">
    <source>
        <dbReference type="EMBL" id="QCW83059.1"/>
    </source>
</evidence>
<dbReference type="Proteomes" id="UP000305881">
    <property type="component" value="Chromosome"/>
</dbReference>
<comment type="similarity">
    <text evidence="11">Belongs to the glycosyltransferase 51 family.</text>
</comment>
<dbReference type="GO" id="GO:0008360">
    <property type="term" value="P:regulation of cell shape"/>
    <property type="evidence" value="ECO:0007669"/>
    <property type="project" value="UniProtKB-KW"/>
</dbReference>
<evidence type="ECO:0000256" key="11">
    <source>
        <dbReference type="HAMAP-Rule" id="MF_00766"/>
    </source>
</evidence>
<dbReference type="GO" id="GO:0009252">
    <property type="term" value="P:peptidoglycan biosynthetic process"/>
    <property type="evidence" value="ECO:0007669"/>
    <property type="project" value="UniProtKB-UniRule"/>
</dbReference>
<dbReference type="InterPro" id="IPR001264">
    <property type="entry name" value="Glyco_trans_51"/>
</dbReference>
<keyword evidence="4 11" id="KW-0808">Transferase</keyword>
<keyword evidence="10 11" id="KW-0961">Cell wall biogenesis/degradation</keyword>
<gene>
    <name evidence="11" type="primary">mtgA</name>
    <name evidence="13" type="ORF">EQU24_13035</name>
</gene>
<dbReference type="PANTHER" id="PTHR30400">
    <property type="entry name" value="MONOFUNCTIONAL BIOSYNTHETIC PEPTIDOGLYCAN TRANSGLYCOSYLASE"/>
    <property type="match status" value="1"/>
</dbReference>
<evidence type="ECO:0000256" key="7">
    <source>
        <dbReference type="ARBA" id="ARBA00022984"/>
    </source>
</evidence>
<comment type="function">
    <text evidence="11">Peptidoglycan polymerase that catalyzes glycan chain elongation from lipid-linked precursors.</text>
</comment>
<evidence type="ECO:0000256" key="8">
    <source>
        <dbReference type="ARBA" id="ARBA00022989"/>
    </source>
</evidence>
<dbReference type="Pfam" id="PF00912">
    <property type="entry name" value="Transgly"/>
    <property type="match status" value="1"/>
</dbReference>
<dbReference type="STRING" id="675511.GCA_000341735_00435"/>
<dbReference type="EMBL" id="CP035467">
    <property type="protein sequence ID" value="QCW83059.1"/>
    <property type="molecule type" value="Genomic_DNA"/>
</dbReference>
<evidence type="ECO:0000256" key="3">
    <source>
        <dbReference type="ARBA" id="ARBA00022676"/>
    </source>
</evidence>
<dbReference type="AlphaFoldDB" id="A0A4P9UNU1"/>
<evidence type="ECO:0000256" key="5">
    <source>
        <dbReference type="ARBA" id="ARBA00022692"/>
    </source>
</evidence>
<evidence type="ECO:0000256" key="9">
    <source>
        <dbReference type="ARBA" id="ARBA00023136"/>
    </source>
</evidence>
<keyword evidence="8 11" id="KW-1133">Transmembrane helix</keyword>
<dbReference type="OrthoDB" id="9766909at2"/>
<dbReference type="GO" id="GO:0071555">
    <property type="term" value="P:cell wall organization"/>
    <property type="evidence" value="ECO:0007669"/>
    <property type="project" value="UniProtKB-KW"/>
</dbReference>
<feature type="transmembrane region" description="Helical" evidence="11">
    <location>
        <begin position="31"/>
        <end position="52"/>
    </location>
</feature>
<dbReference type="PANTHER" id="PTHR30400:SF0">
    <property type="entry name" value="BIOSYNTHETIC PEPTIDOGLYCAN TRANSGLYCOSYLASE"/>
    <property type="match status" value="1"/>
</dbReference>
<accession>A0A4P9UNU1</accession>
<evidence type="ECO:0000256" key="6">
    <source>
        <dbReference type="ARBA" id="ARBA00022960"/>
    </source>
</evidence>
<dbReference type="InterPro" id="IPR023346">
    <property type="entry name" value="Lysozyme-like_dom_sf"/>
</dbReference>
<dbReference type="InterPro" id="IPR011812">
    <property type="entry name" value="Pep_trsgly"/>
</dbReference>
<dbReference type="KEGG" id="mbur:EQU24_13035"/>
<evidence type="ECO:0000256" key="10">
    <source>
        <dbReference type="ARBA" id="ARBA00023316"/>
    </source>
</evidence>
<dbReference type="UniPathway" id="UPA00219"/>
<dbReference type="NCBIfam" id="TIGR02070">
    <property type="entry name" value="mono_pep_trsgly"/>
    <property type="match status" value="1"/>
</dbReference>
<evidence type="ECO:0000256" key="2">
    <source>
        <dbReference type="ARBA" id="ARBA00022519"/>
    </source>
</evidence>
<keyword evidence="3 11" id="KW-0328">Glycosyltransferase</keyword>
<feature type="domain" description="Glycosyl transferase family 51" evidence="12">
    <location>
        <begin position="76"/>
        <end position="242"/>
    </location>
</feature>
<keyword evidence="9 11" id="KW-0472">Membrane</keyword>